<feature type="domain" description="C2H2-type" evidence="2">
    <location>
        <begin position="404"/>
        <end position="428"/>
    </location>
</feature>
<dbReference type="AlphaFoldDB" id="A0A0G2H6Q4"/>
<evidence type="ECO:0000256" key="1">
    <source>
        <dbReference type="SAM" id="MobiDB-lite"/>
    </source>
</evidence>
<feature type="domain" description="C2H2-type" evidence="2">
    <location>
        <begin position="364"/>
        <end position="389"/>
    </location>
</feature>
<dbReference type="Proteomes" id="UP000034680">
    <property type="component" value="Unassembled WGS sequence"/>
</dbReference>
<feature type="compositionally biased region" description="Basic and acidic residues" evidence="1">
    <location>
        <begin position="311"/>
        <end position="320"/>
    </location>
</feature>
<evidence type="ECO:0000313" key="4">
    <source>
        <dbReference type="Proteomes" id="UP000034680"/>
    </source>
</evidence>
<evidence type="ECO:0000259" key="2">
    <source>
        <dbReference type="SMART" id="SM00355"/>
    </source>
</evidence>
<dbReference type="InterPro" id="IPR013087">
    <property type="entry name" value="Znf_C2H2_type"/>
</dbReference>
<feature type="region of interest" description="Disordered" evidence="1">
    <location>
        <begin position="275"/>
        <end position="342"/>
    </location>
</feature>
<dbReference type="OrthoDB" id="10655249at2759"/>
<reference evidence="3 4" key="2">
    <citation type="submission" date="2015-05" db="EMBL/GenBank/DDBJ databases">
        <authorList>
            <person name="Morales-Cruz A."/>
            <person name="Amrine K.C."/>
            <person name="Cantu D."/>
        </authorList>
    </citation>
    <scope>NUCLEOTIDE SEQUENCE [LARGE SCALE GENOMIC DNA]</scope>
    <source>
        <strain evidence="3">DA912</strain>
    </source>
</reference>
<dbReference type="EMBL" id="LCUC01000441">
    <property type="protein sequence ID" value="KKY30843.1"/>
    <property type="molecule type" value="Genomic_DNA"/>
</dbReference>
<comment type="caution">
    <text evidence="3">The sequence shown here is derived from an EMBL/GenBank/DDBJ whole genome shotgun (WGS) entry which is preliminary data.</text>
</comment>
<feature type="region of interest" description="Disordered" evidence="1">
    <location>
        <begin position="108"/>
        <end position="139"/>
    </location>
</feature>
<feature type="compositionally biased region" description="Polar residues" evidence="1">
    <location>
        <begin position="296"/>
        <end position="309"/>
    </location>
</feature>
<feature type="compositionally biased region" description="Acidic residues" evidence="1">
    <location>
        <begin position="109"/>
        <end position="120"/>
    </location>
</feature>
<evidence type="ECO:0000313" key="3">
    <source>
        <dbReference type="EMBL" id="KKY30843.1"/>
    </source>
</evidence>
<feature type="compositionally biased region" description="Acidic residues" evidence="1">
    <location>
        <begin position="278"/>
        <end position="287"/>
    </location>
</feature>
<organism evidence="3 4">
    <name type="scientific">Diaporthe ampelina</name>
    <dbReference type="NCBI Taxonomy" id="1214573"/>
    <lineage>
        <taxon>Eukaryota</taxon>
        <taxon>Fungi</taxon>
        <taxon>Dikarya</taxon>
        <taxon>Ascomycota</taxon>
        <taxon>Pezizomycotina</taxon>
        <taxon>Sordariomycetes</taxon>
        <taxon>Sordariomycetidae</taxon>
        <taxon>Diaporthales</taxon>
        <taxon>Diaporthaceae</taxon>
        <taxon>Diaporthe</taxon>
    </lineage>
</organism>
<name>A0A0G2H6Q4_9PEZI</name>
<reference evidence="3 4" key="1">
    <citation type="submission" date="2015-05" db="EMBL/GenBank/DDBJ databases">
        <title>Distinctive expansion of gene families associated with plant cell wall degradation and secondary metabolism in the genomes of grapevine trunk pathogens.</title>
        <authorList>
            <person name="Lawrence D.P."/>
            <person name="Travadon R."/>
            <person name="Rolshausen P.E."/>
            <person name="Baumgartner K."/>
        </authorList>
    </citation>
    <scope>NUCLEOTIDE SEQUENCE [LARGE SCALE GENOMIC DNA]</scope>
    <source>
        <strain evidence="3">DA912</strain>
    </source>
</reference>
<accession>A0A0G2H6Q4</accession>
<feature type="region of interest" description="Disordered" evidence="1">
    <location>
        <begin position="151"/>
        <end position="181"/>
    </location>
</feature>
<dbReference type="SMART" id="SM00355">
    <property type="entry name" value="ZnF_C2H2"/>
    <property type="match status" value="2"/>
</dbReference>
<protein>
    <recommendedName>
        <fullName evidence="2">C2H2-type domain-containing protein</fullName>
    </recommendedName>
</protein>
<sequence>MSNYLLEEAEKVFREILEHQLQKDWGTFLTDDQQGEIIHTVAKLVVPYLESMERRWCIENPERLSLRFRHLVEPILQQRFNRVGAYVIGYNIADFSADVFNDIKVIIDDGSDNGSDDDDDTFSRMNNDDEDDPSSFCGDGNGTLNFRFDGYDLSNSGHDENDPPHAASHEETLSSAGSDEHSLETTAMGVRIHSPSTKTIGLESEEGIPVEGVMDSGSDVQCIQDEAQDGEHTIIEHDALVSFQTEFDEADDEKTANNIFGDEDVAEKDHVDASAGWDNEDNEDNEDTDGHIFDGSNGSNHFSNTSQAPRSVEEGKDRQKAQRSATRKGKAPQKGSKGESRFTGNAIFSVIMDKKKPGGPPKFYRCKIASCNGFQGAWAARQRHFAAKHPDEWEEVMGRPAIVFPCEAEGCDWTTANRSLLAPHIKKHHPGLEATQRKK</sequence>
<keyword evidence="4" id="KW-1185">Reference proteome</keyword>
<proteinExistence type="predicted"/>
<gene>
    <name evidence="3" type="ORF">UCDDA912_g09224</name>
</gene>
<feature type="compositionally biased region" description="Basic and acidic residues" evidence="1">
    <location>
        <begin position="157"/>
        <end position="181"/>
    </location>
</feature>